<accession>A0ABN0WKB7</accession>
<sequence>MANNACLKFFDLTEKPSWIRSSYSNAGQNCVEAKRLAPRSPSVAVRDSKQSNGPAITVPHAAWISFIRGVQVTN</sequence>
<dbReference type="InterPro" id="IPR007278">
    <property type="entry name" value="DUF397"/>
</dbReference>
<keyword evidence="3" id="KW-1185">Reference proteome</keyword>
<comment type="caution">
    <text evidence="2">The sequence shown here is derived from an EMBL/GenBank/DDBJ whole genome shotgun (WGS) entry which is preliminary data.</text>
</comment>
<name>A0ABN0WKB7_9ACTN</name>
<organism evidence="2 3">
    <name type="scientific">Streptomyces blastmyceticus</name>
    <dbReference type="NCBI Taxonomy" id="68180"/>
    <lineage>
        <taxon>Bacteria</taxon>
        <taxon>Bacillati</taxon>
        <taxon>Actinomycetota</taxon>
        <taxon>Actinomycetes</taxon>
        <taxon>Kitasatosporales</taxon>
        <taxon>Streptomycetaceae</taxon>
        <taxon>Streptomyces</taxon>
    </lineage>
</organism>
<evidence type="ECO:0000313" key="2">
    <source>
        <dbReference type="EMBL" id="GAA0340429.1"/>
    </source>
</evidence>
<evidence type="ECO:0000259" key="1">
    <source>
        <dbReference type="Pfam" id="PF04149"/>
    </source>
</evidence>
<gene>
    <name evidence="2" type="ORF">GCM10010319_15600</name>
</gene>
<feature type="domain" description="DUF397" evidence="1">
    <location>
        <begin position="17"/>
        <end position="71"/>
    </location>
</feature>
<proteinExistence type="predicted"/>
<dbReference type="Proteomes" id="UP001500063">
    <property type="component" value="Unassembled WGS sequence"/>
</dbReference>
<protein>
    <recommendedName>
        <fullName evidence="1">DUF397 domain-containing protein</fullName>
    </recommendedName>
</protein>
<evidence type="ECO:0000313" key="3">
    <source>
        <dbReference type="Proteomes" id="UP001500063"/>
    </source>
</evidence>
<reference evidence="2 3" key="1">
    <citation type="journal article" date="2019" name="Int. J. Syst. Evol. Microbiol.">
        <title>The Global Catalogue of Microorganisms (GCM) 10K type strain sequencing project: providing services to taxonomists for standard genome sequencing and annotation.</title>
        <authorList>
            <consortium name="The Broad Institute Genomics Platform"/>
            <consortium name="The Broad Institute Genome Sequencing Center for Infectious Disease"/>
            <person name="Wu L."/>
            <person name="Ma J."/>
        </authorList>
    </citation>
    <scope>NUCLEOTIDE SEQUENCE [LARGE SCALE GENOMIC DNA]</scope>
    <source>
        <strain evidence="2 3">JCM 4565</strain>
    </source>
</reference>
<dbReference type="RefSeq" id="WP_344117085.1">
    <property type="nucleotide sequence ID" value="NZ_BAAABW010000008.1"/>
</dbReference>
<dbReference type="Pfam" id="PF04149">
    <property type="entry name" value="DUF397"/>
    <property type="match status" value="1"/>
</dbReference>
<dbReference type="EMBL" id="BAAABW010000008">
    <property type="protein sequence ID" value="GAA0340429.1"/>
    <property type="molecule type" value="Genomic_DNA"/>
</dbReference>